<comment type="caution">
    <text evidence="13">The sequence shown here is derived from an EMBL/GenBank/DDBJ whole genome shotgun (WGS) entry which is preliminary data.</text>
</comment>
<dbReference type="AlphaFoldDB" id="A0AAV6JZJ7"/>
<dbReference type="GO" id="GO:0006886">
    <property type="term" value="P:intracellular protein transport"/>
    <property type="evidence" value="ECO:0007669"/>
    <property type="project" value="UniProtKB-UniRule"/>
</dbReference>
<evidence type="ECO:0000256" key="7">
    <source>
        <dbReference type="ARBA" id="ARBA00022927"/>
    </source>
</evidence>
<keyword evidence="10 11" id="KW-0472">Membrane</keyword>
<evidence type="ECO:0000256" key="4">
    <source>
        <dbReference type="ARBA" id="ARBA00022692"/>
    </source>
</evidence>
<evidence type="ECO:0000256" key="11">
    <source>
        <dbReference type="RuleBase" id="RU367026"/>
    </source>
</evidence>
<feature type="transmembrane region" description="Helical" evidence="11">
    <location>
        <begin position="91"/>
        <end position="109"/>
    </location>
</feature>
<evidence type="ECO:0000256" key="8">
    <source>
        <dbReference type="ARBA" id="ARBA00022989"/>
    </source>
</evidence>
<keyword evidence="14" id="KW-1185">Reference proteome</keyword>
<dbReference type="PANTHER" id="PTHR12701:SF56">
    <property type="entry name" value="ENDOPLASMIC RETICULUM TRANSMEMBRANE PROTEIN"/>
    <property type="match status" value="1"/>
</dbReference>
<keyword evidence="4 11" id="KW-0812">Transmembrane</keyword>
<dbReference type="GO" id="GO:0006888">
    <property type="term" value="P:endoplasmic reticulum to Golgi vesicle-mediated transport"/>
    <property type="evidence" value="ECO:0007669"/>
    <property type="project" value="UniProtKB-UniRule"/>
</dbReference>
<comment type="subcellular location">
    <subcellularLocation>
        <location evidence="1 11">Endoplasmic reticulum membrane</location>
        <topology evidence="1 11">Multi-pass membrane protein</topology>
    </subcellularLocation>
</comment>
<name>A0AAV6JZJ7_9ERIC</name>
<evidence type="ECO:0000256" key="2">
    <source>
        <dbReference type="ARBA" id="ARBA00007956"/>
    </source>
</evidence>
<keyword evidence="9" id="KW-0175">Coiled coil</keyword>
<feature type="transmembrane region" description="Helical" evidence="11">
    <location>
        <begin position="43"/>
        <end position="64"/>
    </location>
</feature>
<accession>A0AAV6JZJ7</accession>
<dbReference type="InterPro" id="IPR008417">
    <property type="entry name" value="BAP29/BAP31"/>
</dbReference>
<proteinExistence type="inferred from homology"/>
<dbReference type="EMBL" id="JACTNZ010000006">
    <property type="protein sequence ID" value="KAG5545580.1"/>
    <property type="molecule type" value="Genomic_DNA"/>
</dbReference>
<dbReference type="FunFam" id="1.20.5.110:FF:000011">
    <property type="entry name" value="B-cell receptor-associated protein 29"/>
    <property type="match status" value="1"/>
</dbReference>
<evidence type="ECO:0000313" key="14">
    <source>
        <dbReference type="Proteomes" id="UP000823749"/>
    </source>
</evidence>
<keyword evidence="11" id="KW-0931">ER-Golgi transport</keyword>
<feature type="region of interest" description="Disordered" evidence="12">
    <location>
        <begin position="199"/>
        <end position="219"/>
    </location>
</feature>
<dbReference type="PANTHER" id="PTHR12701">
    <property type="entry name" value="BCR-ASSOCIATED PROTEIN, BAP"/>
    <property type="match status" value="1"/>
</dbReference>
<evidence type="ECO:0000313" key="13">
    <source>
        <dbReference type="EMBL" id="KAG5545580.1"/>
    </source>
</evidence>
<evidence type="ECO:0000256" key="3">
    <source>
        <dbReference type="ARBA" id="ARBA00022448"/>
    </source>
</evidence>
<keyword evidence="6 11" id="KW-0256">Endoplasmic reticulum</keyword>
<evidence type="ECO:0000256" key="10">
    <source>
        <dbReference type="ARBA" id="ARBA00023136"/>
    </source>
</evidence>
<sequence length="219" mass="24711">MIQLFLAATLGAMLVILILLFRTPLRKLVIMGLDRLKRGRGPLVVKTVGGVLFAMMSITVYNIVDIQRRPIEAINPTDQILLARNMLEASFMGFLLFLSLMIDRLHYYIRELEKLRKTMDAAKKQNRGMDDTKSDGSDGLKVLGDEISSLKTKVKQLESECETTEKEAKAAEANVVALNGQSEGLLMENDRLLEENQKFRNQLQSIDQNLSHSDNKKNT</sequence>
<evidence type="ECO:0000256" key="6">
    <source>
        <dbReference type="ARBA" id="ARBA00022824"/>
    </source>
</evidence>
<reference evidence="13 14" key="1">
    <citation type="submission" date="2020-08" db="EMBL/GenBank/DDBJ databases">
        <title>Plant Genome Project.</title>
        <authorList>
            <person name="Zhang R.-G."/>
        </authorList>
    </citation>
    <scope>NUCLEOTIDE SEQUENCE [LARGE SCALE GENOMIC DNA]</scope>
    <source>
        <strain evidence="13">WSP0</strain>
        <tissue evidence="13">Leaf</tissue>
    </source>
</reference>
<dbReference type="GO" id="GO:0070973">
    <property type="term" value="P:protein localization to endoplasmic reticulum exit site"/>
    <property type="evidence" value="ECO:0007669"/>
    <property type="project" value="UniProtKB-UniRule"/>
</dbReference>
<gene>
    <name evidence="13" type="ORF">RHGRI_017918</name>
</gene>
<evidence type="ECO:0000256" key="12">
    <source>
        <dbReference type="SAM" id="MobiDB-lite"/>
    </source>
</evidence>
<evidence type="ECO:0000256" key="1">
    <source>
        <dbReference type="ARBA" id="ARBA00004477"/>
    </source>
</evidence>
<keyword evidence="7 11" id="KW-0653">Protein transport</keyword>
<organism evidence="13 14">
    <name type="scientific">Rhododendron griersonianum</name>
    <dbReference type="NCBI Taxonomy" id="479676"/>
    <lineage>
        <taxon>Eukaryota</taxon>
        <taxon>Viridiplantae</taxon>
        <taxon>Streptophyta</taxon>
        <taxon>Embryophyta</taxon>
        <taxon>Tracheophyta</taxon>
        <taxon>Spermatophyta</taxon>
        <taxon>Magnoliopsida</taxon>
        <taxon>eudicotyledons</taxon>
        <taxon>Gunneridae</taxon>
        <taxon>Pentapetalae</taxon>
        <taxon>asterids</taxon>
        <taxon>Ericales</taxon>
        <taxon>Ericaceae</taxon>
        <taxon>Ericoideae</taxon>
        <taxon>Rhodoreae</taxon>
        <taxon>Rhododendron</taxon>
    </lineage>
</organism>
<keyword evidence="5" id="KW-0053">Apoptosis</keyword>
<protein>
    <recommendedName>
        <fullName evidence="11">Endoplasmic reticulum transmembrane protein</fullName>
    </recommendedName>
</protein>
<comment type="similarity">
    <text evidence="2 11">Belongs to the BCAP29/BCAP31 family.</text>
</comment>
<dbReference type="Gene3D" id="1.20.5.110">
    <property type="match status" value="1"/>
</dbReference>
<evidence type="ECO:0000256" key="9">
    <source>
        <dbReference type="ARBA" id="ARBA00023054"/>
    </source>
</evidence>
<dbReference type="EMBL" id="JACTNZ010000006">
    <property type="protein sequence ID" value="KAG5545581.1"/>
    <property type="molecule type" value="Genomic_DNA"/>
</dbReference>
<keyword evidence="3 11" id="KW-0813">Transport</keyword>
<evidence type="ECO:0000256" key="5">
    <source>
        <dbReference type="ARBA" id="ARBA00022703"/>
    </source>
</evidence>
<feature type="compositionally biased region" description="Polar residues" evidence="12">
    <location>
        <begin position="199"/>
        <end position="212"/>
    </location>
</feature>
<comment type="function">
    <text evidence="11">May play a role in anterograde transport of membrane proteins from the endoplasmic reticulum to the Golgi.</text>
</comment>
<keyword evidence="8 11" id="KW-1133">Transmembrane helix</keyword>
<feature type="transmembrane region" description="Helical" evidence="11">
    <location>
        <begin position="6"/>
        <end position="22"/>
    </location>
</feature>
<dbReference type="GO" id="GO:0005789">
    <property type="term" value="C:endoplasmic reticulum membrane"/>
    <property type="evidence" value="ECO:0007669"/>
    <property type="project" value="UniProtKB-SubCell"/>
</dbReference>
<dbReference type="Proteomes" id="UP000823749">
    <property type="component" value="Chromosome 6"/>
</dbReference>